<dbReference type="InterPro" id="IPR015421">
    <property type="entry name" value="PyrdxlP-dep_Trfase_major"/>
</dbReference>
<comment type="cofactor">
    <cofactor evidence="1 5">
        <name>pyridoxal 5'-phosphate</name>
        <dbReference type="ChEBI" id="CHEBI:597326"/>
    </cofactor>
</comment>
<dbReference type="EMBL" id="JBHFEH010000001">
    <property type="protein sequence ID" value="KAL2058958.1"/>
    <property type="molecule type" value="Genomic_DNA"/>
</dbReference>
<name>A0ABR4BRI4_9LECA</name>
<dbReference type="Gene3D" id="3.40.640.10">
    <property type="entry name" value="Type I PLP-dependent aspartate aminotransferase-like (Major domain)"/>
    <property type="match status" value="1"/>
</dbReference>
<evidence type="ECO:0000313" key="7">
    <source>
        <dbReference type="Proteomes" id="UP001590951"/>
    </source>
</evidence>
<evidence type="ECO:0008006" key="8">
    <source>
        <dbReference type="Google" id="ProtNLM"/>
    </source>
</evidence>
<dbReference type="InterPro" id="IPR010977">
    <property type="entry name" value="Aromatic_deC"/>
</dbReference>
<evidence type="ECO:0000256" key="4">
    <source>
        <dbReference type="ARBA" id="ARBA00023239"/>
    </source>
</evidence>
<gene>
    <name evidence="6" type="ORF">ABVK25_000250</name>
</gene>
<dbReference type="Pfam" id="PF00282">
    <property type="entry name" value="Pyridoxal_deC"/>
    <property type="match status" value="1"/>
</dbReference>
<evidence type="ECO:0000256" key="5">
    <source>
        <dbReference type="RuleBase" id="RU000382"/>
    </source>
</evidence>
<evidence type="ECO:0000313" key="6">
    <source>
        <dbReference type="EMBL" id="KAL2058958.1"/>
    </source>
</evidence>
<dbReference type="SUPFAM" id="SSF53383">
    <property type="entry name" value="PLP-dependent transferases"/>
    <property type="match status" value="1"/>
</dbReference>
<comment type="similarity">
    <text evidence="2 5">Belongs to the group II decarboxylase family.</text>
</comment>
<keyword evidence="7" id="KW-1185">Reference proteome</keyword>
<dbReference type="InterPro" id="IPR015422">
    <property type="entry name" value="PyrdxlP-dep_Trfase_small"/>
</dbReference>
<sequence length="511" mass="56213">MENVNDNACLECVHAHSVDVLSKRSIQVLPELFTIEESRSRLLEVIPDHGLGVERTTSHLLQDIAPALNASSLSPNYYGFVTGGISPAARVAESLVSLYDQNPLVHLPDQTIASNVEDKALRLLTDFLRLNPSEWSGVFTTGATASNVLGLACGREFIINRRLEACLGPEEQESLGSLGLLRACHITKIDEIHIFTTMAHSSLYKASSILGLGRSSVQDVRVSDCDFTFDIQDLEGRLVSGQYNSVSIVVVSCGEVNTGLFASYGDSDLQAIRSLCDKYGAWLHIDGAFGIFARLLNGVPGFERIGQGAEGLELADSIAGDGHKLLNVPYDCGFFFCRHPSLAQQVFQNPNAAYLNTKNAATDTIQSPLNTGIENSRRFRGLPVYATLVAYGREGYLDMLLRQTRFARAVAAYLYDHDAFELLPRDVFTSRDRIDQDIFIIVLFKAKDGRLNEQLVQRTNASSKMYVSGTVWDNSPASRIAAANWQVDPDRDLEVVKQVLEDVVSKWTEGI</sequence>
<comment type="caution">
    <text evidence="6">The sequence shown here is derived from an EMBL/GenBank/DDBJ whole genome shotgun (WGS) entry which is preliminary data.</text>
</comment>
<protein>
    <recommendedName>
        <fullName evidence="8">Pyridoxal-dependent decarboxylase</fullName>
    </recommendedName>
</protein>
<dbReference type="InterPro" id="IPR002129">
    <property type="entry name" value="PyrdxlP-dep_de-COase"/>
</dbReference>
<dbReference type="Proteomes" id="UP001590951">
    <property type="component" value="Unassembled WGS sequence"/>
</dbReference>
<dbReference type="Gene3D" id="3.90.1150.10">
    <property type="entry name" value="Aspartate Aminotransferase, domain 1"/>
    <property type="match status" value="1"/>
</dbReference>
<evidence type="ECO:0000256" key="3">
    <source>
        <dbReference type="ARBA" id="ARBA00022898"/>
    </source>
</evidence>
<evidence type="ECO:0000256" key="2">
    <source>
        <dbReference type="ARBA" id="ARBA00009533"/>
    </source>
</evidence>
<evidence type="ECO:0000256" key="1">
    <source>
        <dbReference type="ARBA" id="ARBA00001933"/>
    </source>
</evidence>
<dbReference type="PANTHER" id="PTHR11999:SF165">
    <property type="entry name" value="DECARBOXYLASE, PUTATIVE (AFU_ORTHOLOGUE AFUA_2G04980)-RELATED"/>
    <property type="match status" value="1"/>
</dbReference>
<keyword evidence="4 5" id="KW-0456">Lyase</keyword>
<accession>A0ABR4BRI4</accession>
<dbReference type="PANTHER" id="PTHR11999">
    <property type="entry name" value="GROUP II PYRIDOXAL-5-PHOSPHATE DECARBOXYLASE"/>
    <property type="match status" value="1"/>
</dbReference>
<organism evidence="6 7">
    <name type="scientific">Lepraria finkii</name>
    <dbReference type="NCBI Taxonomy" id="1340010"/>
    <lineage>
        <taxon>Eukaryota</taxon>
        <taxon>Fungi</taxon>
        <taxon>Dikarya</taxon>
        <taxon>Ascomycota</taxon>
        <taxon>Pezizomycotina</taxon>
        <taxon>Lecanoromycetes</taxon>
        <taxon>OSLEUM clade</taxon>
        <taxon>Lecanoromycetidae</taxon>
        <taxon>Lecanorales</taxon>
        <taxon>Lecanorineae</taxon>
        <taxon>Stereocaulaceae</taxon>
        <taxon>Lepraria</taxon>
    </lineage>
</organism>
<dbReference type="InterPro" id="IPR015424">
    <property type="entry name" value="PyrdxlP-dep_Trfase"/>
</dbReference>
<reference evidence="6 7" key="1">
    <citation type="submission" date="2024-09" db="EMBL/GenBank/DDBJ databases">
        <title>Rethinking Asexuality: The Enigmatic Case of Functional Sexual Genes in Lepraria (Stereocaulaceae).</title>
        <authorList>
            <person name="Doellman M."/>
            <person name="Sun Y."/>
            <person name="Barcenas-Pena A."/>
            <person name="Lumbsch H.T."/>
            <person name="Grewe F."/>
        </authorList>
    </citation>
    <scope>NUCLEOTIDE SEQUENCE [LARGE SCALE GENOMIC DNA]</scope>
    <source>
        <strain evidence="6 7">Grewe 0041</strain>
    </source>
</reference>
<keyword evidence="3 5" id="KW-0663">Pyridoxal phosphate</keyword>
<proteinExistence type="inferred from homology"/>